<evidence type="ECO:0000256" key="1">
    <source>
        <dbReference type="SAM" id="MobiDB-lite"/>
    </source>
</evidence>
<feature type="compositionally biased region" description="Low complexity" evidence="1">
    <location>
        <begin position="10"/>
        <end position="23"/>
    </location>
</feature>
<dbReference type="EMBL" id="OIVN01000014">
    <property type="protein sequence ID" value="SPC72571.1"/>
    <property type="molecule type" value="Genomic_DNA"/>
</dbReference>
<feature type="region of interest" description="Disordered" evidence="1">
    <location>
        <begin position="1"/>
        <end position="23"/>
    </location>
</feature>
<organism evidence="2">
    <name type="scientific">Fagus sylvatica</name>
    <name type="common">Beechnut</name>
    <dbReference type="NCBI Taxonomy" id="28930"/>
    <lineage>
        <taxon>Eukaryota</taxon>
        <taxon>Viridiplantae</taxon>
        <taxon>Streptophyta</taxon>
        <taxon>Embryophyta</taxon>
        <taxon>Tracheophyta</taxon>
        <taxon>Spermatophyta</taxon>
        <taxon>Magnoliopsida</taxon>
        <taxon>eudicotyledons</taxon>
        <taxon>Gunneridae</taxon>
        <taxon>Pentapetalae</taxon>
        <taxon>rosids</taxon>
        <taxon>fabids</taxon>
        <taxon>Fagales</taxon>
        <taxon>Fagaceae</taxon>
        <taxon>Fagus</taxon>
    </lineage>
</organism>
<reference evidence="2" key="1">
    <citation type="submission" date="2018-02" db="EMBL/GenBank/DDBJ databases">
        <authorList>
            <person name="Cohen D.B."/>
            <person name="Kent A.D."/>
        </authorList>
    </citation>
    <scope>NUCLEOTIDE SEQUENCE</scope>
</reference>
<protein>
    <submittedName>
        <fullName evidence="2">Uncharacterized protein</fullName>
    </submittedName>
</protein>
<accession>A0A2N9ED19</accession>
<evidence type="ECO:0000313" key="2">
    <source>
        <dbReference type="EMBL" id="SPC72571.1"/>
    </source>
</evidence>
<name>A0A2N9ED19_FAGSY</name>
<dbReference type="AlphaFoldDB" id="A0A2N9ED19"/>
<sequence>MLPHPPPLHNPHNPHSPSQTHPQLDFSDSASPFKYTPALISTPALSSGFSFAPSSYLPPILVRSTFHAKFRFYYSIILNHYFAFLRNDAVPRAPTSASPLRNTNFYFPPVWINSNFMFTTLPHEVRAAAVDSRG</sequence>
<proteinExistence type="predicted"/>
<gene>
    <name evidence="2" type="ORF">FSB_LOCUS453</name>
</gene>